<evidence type="ECO:0000313" key="1">
    <source>
        <dbReference type="EMBL" id="MFC4362351.1"/>
    </source>
</evidence>
<reference evidence="2" key="1">
    <citation type="journal article" date="2019" name="Int. J. Syst. Evol. Microbiol.">
        <title>The Global Catalogue of Microorganisms (GCM) 10K type strain sequencing project: providing services to taxonomists for standard genome sequencing and annotation.</title>
        <authorList>
            <consortium name="The Broad Institute Genomics Platform"/>
            <consortium name="The Broad Institute Genome Sequencing Center for Infectious Disease"/>
            <person name="Wu L."/>
            <person name="Ma J."/>
        </authorList>
    </citation>
    <scope>NUCLEOTIDE SEQUENCE [LARGE SCALE GENOMIC DNA]</scope>
    <source>
        <strain evidence="2">CECT 8570</strain>
    </source>
</reference>
<dbReference type="SUPFAM" id="SSF51556">
    <property type="entry name" value="Metallo-dependent hydrolases"/>
    <property type="match status" value="1"/>
</dbReference>
<keyword evidence="1" id="KW-0378">Hydrolase</keyword>
<dbReference type="Proteomes" id="UP001595840">
    <property type="component" value="Unassembled WGS sequence"/>
</dbReference>
<dbReference type="Pfam" id="PF01026">
    <property type="entry name" value="TatD_DNase"/>
    <property type="match status" value="1"/>
</dbReference>
<keyword evidence="2" id="KW-1185">Reference proteome</keyword>
<dbReference type="CDD" id="cd01310">
    <property type="entry name" value="TatD_DNAse"/>
    <property type="match status" value="1"/>
</dbReference>
<dbReference type="InterPro" id="IPR032466">
    <property type="entry name" value="Metal_Hydrolase"/>
</dbReference>
<dbReference type="PIRSF" id="PIRSF005902">
    <property type="entry name" value="DNase_TatD"/>
    <property type="match status" value="1"/>
</dbReference>
<dbReference type="GO" id="GO:0016787">
    <property type="term" value="F:hydrolase activity"/>
    <property type="evidence" value="ECO:0007669"/>
    <property type="project" value="UniProtKB-KW"/>
</dbReference>
<sequence>MAIYSIDCSWLIDSSNRYLSYWVASVLKERWFDSHCHFDLPAFDGVRAERWLTAQAHGVAGALIPGLEPGQWLRAQACAAGLGEGSFWSVGLHPWWIEKQPAMFTPSMLIDALAAHYANAGCVAIGECGLDGAIALPLAKQVPWLESQLAFAREKSLPVILHQYKAHNELVAVLNRHRGIVGVVHGFNGSLAMAEEYIRRGLLLGVGGVVTYLRANKTRATVQALPSDSFLLETDAPSMPVHGRQGADNRPEYLLEIAQVVAQLRAETLAQLAAKVRANGQRLFRF</sequence>
<organism evidence="1 2">
    <name type="scientific">Simiduia curdlanivorans</name>
    <dbReference type="NCBI Taxonomy" id="1492769"/>
    <lineage>
        <taxon>Bacteria</taxon>
        <taxon>Pseudomonadati</taxon>
        <taxon>Pseudomonadota</taxon>
        <taxon>Gammaproteobacteria</taxon>
        <taxon>Cellvibrionales</taxon>
        <taxon>Cellvibrionaceae</taxon>
        <taxon>Simiduia</taxon>
    </lineage>
</organism>
<dbReference type="EMBL" id="JBHSCX010000006">
    <property type="protein sequence ID" value="MFC4362351.1"/>
    <property type="molecule type" value="Genomic_DNA"/>
</dbReference>
<dbReference type="RefSeq" id="WP_290260613.1">
    <property type="nucleotide sequence ID" value="NZ_JAUFQG010000004.1"/>
</dbReference>
<dbReference type="InterPro" id="IPR001130">
    <property type="entry name" value="TatD-like"/>
</dbReference>
<evidence type="ECO:0000313" key="2">
    <source>
        <dbReference type="Proteomes" id="UP001595840"/>
    </source>
</evidence>
<dbReference type="EC" id="3.1.-.-" evidence="1"/>
<comment type="caution">
    <text evidence="1">The sequence shown here is derived from an EMBL/GenBank/DDBJ whole genome shotgun (WGS) entry which is preliminary data.</text>
</comment>
<dbReference type="Gene3D" id="3.20.20.140">
    <property type="entry name" value="Metal-dependent hydrolases"/>
    <property type="match status" value="1"/>
</dbReference>
<gene>
    <name evidence="1" type="ORF">ACFOX3_08555</name>
</gene>
<name>A0ABV8V4I1_9GAMM</name>
<dbReference type="PANTHER" id="PTHR46124">
    <property type="entry name" value="D-AMINOACYL-TRNA DEACYLASE"/>
    <property type="match status" value="1"/>
</dbReference>
<proteinExistence type="predicted"/>
<accession>A0ABV8V4I1</accession>
<protein>
    <submittedName>
        <fullName evidence="1">TatD family hydrolase</fullName>
        <ecNumber evidence="1">3.1.-.-</ecNumber>
    </submittedName>
</protein>
<dbReference type="PANTHER" id="PTHR46124:SF3">
    <property type="entry name" value="HYDROLASE"/>
    <property type="match status" value="1"/>
</dbReference>